<feature type="domain" description="RecQ mediated genome instability protein 1 OB-fold" evidence="8">
    <location>
        <begin position="64"/>
        <end position="193"/>
    </location>
</feature>
<dbReference type="GO" id="GO:0000712">
    <property type="term" value="P:resolution of meiotic recombination intermediates"/>
    <property type="evidence" value="ECO:0007669"/>
    <property type="project" value="TreeGrafter"/>
</dbReference>
<evidence type="ECO:0000313" key="11">
    <source>
        <dbReference type="Proteomes" id="UP001652626"/>
    </source>
</evidence>
<dbReference type="Gene3D" id="1.10.8.1020">
    <property type="entry name" value="RecQ-mediated genome instability protein 1, N-terminal domain"/>
    <property type="match status" value="1"/>
</dbReference>
<dbReference type="PANTHER" id="PTHR14790">
    <property type="entry name" value="RECQ-MEDIATED GENOME INSTABILITY PROTEIN 1 RMI1"/>
    <property type="match status" value="1"/>
</dbReference>
<dbReference type="GO" id="GO:0031422">
    <property type="term" value="C:RecQ family helicase-topoisomerase III complex"/>
    <property type="evidence" value="ECO:0007669"/>
    <property type="project" value="TreeGrafter"/>
</dbReference>
<dbReference type="Pfam" id="PF21000">
    <property type="entry name" value="RMI1_N_N"/>
    <property type="match status" value="1"/>
</dbReference>
<feature type="domain" description="RecQ-mediated genome instability protein 1 C-terminal OB-fold" evidence="9">
    <location>
        <begin position="364"/>
        <end position="502"/>
    </location>
</feature>
<dbReference type="AlphaFoldDB" id="A0A8B8IV27"/>
<feature type="region of interest" description="Disordered" evidence="7">
    <location>
        <begin position="264"/>
        <end position="296"/>
    </location>
</feature>
<dbReference type="Gene3D" id="2.40.50.510">
    <property type="match status" value="1"/>
</dbReference>
<dbReference type="OrthoDB" id="341511at2759"/>
<dbReference type="Gene3D" id="2.40.50.770">
    <property type="entry name" value="RecQ-mediated genome instability protein Rmi1, C-terminal domain"/>
    <property type="match status" value="1"/>
</dbReference>
<organism evidence="11 12">
    <name type="scientific">Vanessa tameamea</name>
    <name type="common">Kamehameha butterfly</name>
    <dbReference type="NCBI Taxonomy" id="334116"/>
    <lineage>
        <taxon>Eukaryota</taxon>
        <taxon>Metazoa</taxon>
        <taxon>Ecdysozoa</taxon>
        <taxon>Arthropoda</taxon>
        <taxon>Hexapoda</taxon>
        <taxon>Insecta</taxon>
        <taxon>Pterygota</taxon>
        <taxon>Neoptera</taxon>
        <taxon>Endopterygota</taxon>
        <taxon>Lepidoptera</taxon>
        <taxon>Glossata</taxon>
        <taxon>Ditrysia</taxon>
        <taxon>Papilionoidea</taxon>
        <taxon>Nymphalidae</taxon>
        <taxon>Nymphalinae</taxon>
        <taxon>Vanessa</taxon>
    </lineage>
</organism>
<gene>
    <name evidence="12" type="primary">LOC113404349</name>
</gene>
<dbReference type="InterPro" id="IPR042470">
    <property type="entry name" value="RMI1_N_C_sf"/>
</dbReference>
<dbReference type="OMA" id="WLRDCIE"/>
<evidence type="ECO:0000256" key="1">
    <source>
        <dbReference type="ARBA" id="ARBA00004123"/>
    </source>
</evidence>
<dbReference type="GO" id="GO:0000166">
    <property type="term" value="F:nucleotide binding"/>
    <property type="evidence" value="ECO:0007669"/>
    <property type="project" value="InterPro"/>
</dbReference>
<feature type="domain" description="RMI1 N-terminal" evidence="10">
    <location>
        <begin position="16"/>
        <end position="59"/>
    </location>
</feature>
<evidence type="ECO:0000256" key="7">
    <source>
        <dbReference type="SAM" id="MobiDB-lite"/>
    </source>
</evidence>
<dbReference type="Pfam" id="PF16099">
    <property type="entry name" value="RMI1_C"/>
    <property type="match status" value="1"/>
</dbReference>
<dbReference type="GO" id="GO:0016604">
    <property type="term" value="C:nuclear body"/>
    <property type="evidence" value="ECO:0007669"/>
    <property type="project" value="TreeGrafter"/>
</dbReference>
<evidence type="ECO:0000259" key="9">
    <source>
        <dbReference type="Pfam" id="PF16099"/>
    </source>
</evidence>
<dbReference type="InterPro" id="IPR049363">
    <property type="entry name" value="RMI1_N"/>
</dbReference>
<dbReference type="InterPro" id="IPR032199">
    <property type="entry name" value="RMI1_C"/>
</dbReference>
<keyword evidence="4" id="KW-0235">DNA replication</keyword>
<name>A0A8B8IV27_VANTA</name>
<reference evidence="12" key="1">
    <citation type="submission" date="2025-08" db="UniProtKB">
        <authorList>
            <consortium name="RefSeq"/>
        </authorList>
    </citation>
    <scope>IDENTIFICATION</scope>
    <source>
        <tissue evidence="12">Whole body</tissue>
    </source>
</reference>
<comment type="similarity">
    <text evidence="2">Belongs to the RMI1 family.</text>
</comment>
<feature type="compositionally biased region" description="Basic and acidic residues" evidence="7">
    <location>
        <begin position="266"/>
        <end position="277"/>
    </location>
</feature>
<dbReference type="InterPro" id="IPR044881">
    <property type="entry name" value="RMI1_N_N_sf"/>
</dbReference>
<evidence type="ECO:0000313" key="12">
    <source>
        <dbReference type="RefSeq" id="XP_026501003.2"/>
    </source>
</evidence>
<evidence type="ECO:0000256" key="2">
    <source>
        <dbReference type="ARBA" id="ARBA00006395"/>
    </source>
</evidence>
<dbReference type="PANTHER" id="PTHR14790:SF15">
    <property type="entry name" value="RECQ-MEDIATED GENOME INSTABILITY PROTEIN 1"/>
    <property type="match status" value="1"/>
</dbReference>
<dbReference type="Proteomes" id="UP001652626">
    <property type="component" value="Chromosome 17"/>
</dbReference>
<dbReference type="GeneID" id="113404349"/>
<accession>A0A8B8IV27</accession>
<protein>
    <recommendedName>
        <fullName evidence="3">RecQ-mediated genome instability protein 1</fullName>
    </recommendedName>
</protein>
<feature type="compositionally biased region" description="Polar residues" evidence="7">
    <location>
        <begin position="337"/>
        <end position="347"/>
    </location>
</feature>
<keyword evidence="11" id="KW-1185">Reference proteome</keyword>
<evidence type="ECO:0000256" key="5">
    <source>
        <dbReference type="ARBA" id="ARBA00023242"/>
    </source>
</evidence>
<sequence length="507" mass="57283">MSNNYILNSVRNYMSSNHMVVDQDWLSECVNHLIGSNFNEDEIKLQTKEQWLLNNLTDVCPGCLPQNLKSRVKIELNGQYVLQINALVDIGSSAYQQHLKLQKVNTENIEATTRFDDKVSNHRMIQLYMTDGVQEVTGIEYKPMRNLSLDVIPGSKVLIKGPVECRRGVILLTENCIELLGGEVEELIIANSQAAILSSKLSLPIPQGTAINQTRDRTIPSPDIQTTHSINSHEQIEPMSNFVEDEIDMEQLDVIEAQYSSALTKRRSEDDMSNSDKRIKRNPISSSNNVDDYPDDSEMFFEDEEYLKELEAKFDERENEIEFNTNFNSGGARSESNDVNNAWTASTSKDDRSEPLSRSIRSSSEPFVYIKQINDLGELERAGKVFKVKAQILKILSKLTVGKEGWSLSCTIVDGTGTIDVDFSSDVLSKLVGFTPQEMIQMKKQMAKNAQIKDAAVSALQKAKDNLQVLYCIIEIIILERPLISQLIPFETFHTEILMRRLKDSGL</sequence>
<evidence type="ECO:0000256" key="4">
    <source>
        <dbReference type="ARBA" id="ARBA00022705"/>
    </source>
</evidence>
<dbReference type="InterPro" id="IPR013894">
    <property type="entry name" value="RMI1_OB"/>
</dbReference>
<evidence type="ECO:0000256" key="6">
    <source>
        <dbReference type="ARBA" id="ARBA00024977"/>
    </source>
</evidence>
<dbReference type="RefSeq" id="XP_026501003.2">
    <property type="nucleotide sequence ID" value="XM_026645218.2"/>
</dbReference>
<comment type="subcellular location">
    <subcellularLocation>
        <location evidence="1">Nucleus</location>
    </subcellularLocation>
</comment>
<dbReference type="Pfam" id="PF08585">
    <property type="entry name" value="RMI1_N_C"/>
    <property type="match status" value="1"/>
</dbReference>
<proteinExistence type="inferred from homology"/>
<dbReference type="GO" id="GO:0006260">
    <property type="term" value="P:DNA replication"/>
    <property type="evidence" value="ECO:0007669"/>
    <property type="project" value="UniProtKB-KW"/>
</dbReference>
<evidence type="ECO:0000259" key="8">
    <source>
        <dbReference type="Pfam" id="PF08585"/>
    </source>
</evidence>
<comment type="function">
    <text evidence="6">Essential component of the RMI complex, a complex that plays an important role in the processing of homologous recombination intermediates to limit DNA crossover formation in cells. Promotes TOP3A binding to double Holliday junctions (DHJ) and hence stimulates TOP3A-mediated dissolution. Required for BLM phosphorylation during mitosis. Within the BLM complex, required for BLM and TOP3A stability.</text>
</comment>
<dbReference type="GO" id="GO:0000724">
    <property type="term" value="P:double-strand break repair via homologous recombination"/>
    <property type="evidence" value="ECO:0007669"/>
    <property type="project" value="TreeGrafter"/>
</dbReference>
<keyword evidence="5" id="KW-0539">Nucleus</keyword>
<feature type="region of interest" description="Disordered" evidence="7">
    <location>
        <begin position="324"/>
        <end position="359"/>
    </location>
</feature>
<evidence type="ECO:0000256" key="3">
    <source>
        <dbReference type="ARBA" id="ARBA00018987"/>
    </source>
</evidence>
<evidence type="ECO:0000259" key="10">
    <source>
        <dbReference type="Pfam" id="PF21000"/>
    </source>
</evidence>
<dbReference type="SMART" id="SM01161">
    <property type="entry name" value="DUF1767"/>
    <property type="match status" value="1"/>
</dbReference>